<keyword evidence="7" id="KW-1185">Reference proteome</keyword>
<dbReference type="RefSeq" id="WP_289827919.1">
    <property type="nucleotide sequence ID" value="NZ_JAUEDK010000001.1"/>
</dbReference>
<proteinExistence type="inferred from homology"/>
<keyword evidence="3 5" id="KW-1133">Transmembrane helix</keyword>
<dbReference type="Pfam" id="PF07043">
    <property type="entry name" value="DUF1328"/>
    <property type="match status" value="1"/>
</dbReference>
<keyword evidence="4 5" id="KW-0472">Membrane</keyword>
<dbReference type="InterPro" id="IPR009760">
    <property type="entry name" value="DUF1328"/>
</dbReference>
<reference evidence="6" key="1">
    <citation type="submission" date="2023-06" db="EMBL/GenBank/DDBJ databases">
        <authorList>
            <person name="Zhang S."/>
        </authorList>
    </citation>
    <scope>NUCLEOTIDE SEQUENCE</scope>
    <source>
        <strain evidence="6">SG2303</strain>
    </source>
</reference>
<protein>
    <recommendedName>
        <fullName evidence="5">UPF0391 membrane protein QU481_00605</fullName>
    </recommendedName>
</protein>
<evidence type="ECO:0000256" key="2">
    <source>
        <dbReference type="ARBA" id="ARBA00022692"/>
    </source>
</evidence>
<dbReference type="HAMAP" id="MF_01361">
    <property type="entry name" value="UPF0391"/>
    <property type="match status" value="1"/>
</dbReference>
<name>A0ABT7XHZ0_9NEIS</name>
<feature type="transmembrane region" description="Helical" evidence="5">
    <location>
        <begin position="29"/>
        <end position="48"/>
    </location>
</feature>
<comment type="caution">
    <text evidence="6">The sequence shown here is derived from an EMBL/GenBank/DDBJ whole genome shotgun (WGS) entry which is preliminary data.</text>
</comment>
<sequence>MINWALIFFVVALVAGLLGFGALAGSAATIAKIVFGVGLLLLLVHLVFDRRVPAHRKNVRATVRTGRA</sequence>
<evidence type="ECO:0000256" key="4">
    <source>
        <dbReference type="ARBA" id="ARBA00023136"/>
    </source>
</evidence>
<comment type="similarity">
    <text evidence="5">Belongs to the UPF0391 family.</text>
</comment>
<dbReference type="Proteomes" id="UP001168540">
    <property type="component" value="Unassembled WGS sequence"/>
</dbReference>
<keyword evidence="1 5" id="KW-1003">Cell membrane</keyword>
<dbReference type="EMBL" id="JAUEDK010000001">
    <property type="protein sequence ID" value="MDN0073399.1"/>
    <property type="molecule type" value="Genomic_DNA"/>
</dbReference>
<evidence type="ECO:0000256" key="5">
    <source>
        <dbReference type="HAMAP-Rule" id="MF_01361"/>
    </source>
</evidence>
<evidence type="ECO:0000313" key="7">
    <source>
        <dbReference type="Proteomes" id="UP001168540"/>
    </source>
</evidence>
<evidence type="ECO:0000313" key="6">
    <source>
        <dbReference type="EMBL" id="MDN0073399.1"/>
    </source>
</evidence>
<gene>
    <name evidence="6" type="ORF">QU481_00605</name>
</gene>
<evidence type="ECO:0000256" key="3">
    <source>
        <dbReference type="ARBA" id="ARBA00022989"/>
    </source>
</evidence>
<evidence type="ECO:0000256" key="1">
    <source>
        <dbReference type="ARBA" id="ARBA00022475"/>
    </source>
</evidence>
<keyword evidence="2 5" id="KW-0812">Transmembrane</keyword>
<organism evidence="6 7">
    <name type="scientific">Crenobacter oryzisoli</name>
    <dbReference type="NCBI Taxonomy" id="3056844"/>
    <lineage>
        <taxon>Bacteria</taxon>
        <taxon>Pseudomonadati</taxon>
        <taxon>Pseudomonadota</taxon>
        <taxon>Betaproteobacteria</taxon>
        <taxon>Neisseriales</taxon>
        <taxon>Neisseriaceae</taxon>
        <taxon>Crenobacter</taxon>
    </lineage>
</organism>
<accession>A0ABT7XHZ0</accession>
<comment type="subcellular location">
    <subcellularLocation>
        <location evidence="5">Cell membrane</location>
        <topology evidence="5">Single-pass membrane protein</topology>
    </subcellularLocation>
</comment>